<dbReference type="Proteomes" id="UP000321787">
    <property type="component" value="Unassembled WGS sequence"/>
</dbReference>
<gene>
    <name evidence="1" type="ORF">AFI02nite_12700</name>
</gene>
<accession>A0A510UF34</accession>
<comment type="caution">
    <text evidence="1">The sequence shown here is derived from an EMBL/GenBank/DDBJ whole genome shotgun (WGS) entry which is preliminary data.</text>
</comment>
<protein>
    <submittedName>
        <fullName evidence="1">Uncharacterized protein</fullName>
    </submittedName>
</protein>
<proteinExistence type="predicted"/>
<name>A0A510UF34_ALIFS</name>
<organism evidence="1 2">
    <name type="scientific">Aliivibrio fischeri</name>
    <name type="common">Vibrio fischeri</name>
    <dbReference type="NCBI Taxonomy" id="668"/>
    <lineage>
        <taxon>Bacteria</taxon>
        <taxon>Pseudomonadati</taxon>
        <taxon>Pseudomonadota</taxon>
        <taxon>Gammaproteobacteria</taxon>
        <taxon>Vibrionales</taxon>
        <taxon>Vibrionaceae</taxon>
        <taxon>Aliivibrio</taxon>
    </lineage>
</organism>
<dbReference type="AlphaFoldDB" id="A0A510UF34"/>
<dbReference type="EMBL" id="BJTZ01000005">
    <property type="protein sequence ID" value="GEK13234.1"/>
    <property type="molecule type" value="Genomic_DNA"/>
</dbReference>
<evidence type="ECO:0000313" key="1">
    <source>
        <dbReference type="EMBL" id="GEK13234.1"/>
    </source>
</evidence>
<evidence type="ECO:0000313" key="2">
    <source>
        <dbReference type="Proteomes" id="UP000321787"/>
    </source>
</evidence>
<reference evidence="1 2" key="1">
    <citation type="submission" date="2019-07" db="EMBL/GenBank/DDBJ databases">
        <title>Whole genome shotgun sequence of Aliivibrio fischeri NBRC 101058.</title>
        <authorList>
            <person name="Hosoyama A."/>
            <person name="Uohara A."/>
            <person name="Ohji S."/>
            <person name="Ichikawa N."/>
        </authorList>
    </citation>
    <scope>NUCLEOTIDE SEQUENCE [LARGE SCALE GENOMIC DNA]</scope>
    <source>
        <strain evidence="1 2">NBRC 101058</strain>
    </source>
</reference>
<sequence>MGVYKSRGHDCPMCKGSNTSIRTSKKITSSYQVLYCDCNNEDCLTRFTVDLTTGHVIHTIYNINQHTQPQEQAKDKELQLTLNI</sequence>